<dbReference type="NCBIfam" id="TIGR01725">
    <property type="entry name" value="phge_HK97_gp10"/>
    <property type="match status" value="1"/>
</dbReference>
<proteinExistence type="predicted"/>
<protein>
    <submittedName>
        <fullName evidence="1">HK97-gp10 family putative phage morphogenesis protein</fullName>
    </submittedName>
</protein>
<dbReference type="Proteomes" id="UP001438953">
    <property type="component" value="Unassembled WGS sequence"/>
</dbReference>
<reference evidence="1 2" key="2">
    <citation type="submission" date="2024-06" db="EMBL/GenBank/DDBJ databases">
        <title>Thioclava kandeliae sp. nov. from a rhizosphere soil sample of Kandelia candel in a mangrove.</title>
        <authorList>
            <person name="Mu T."/>
        </authorList>
    </citation>
    <scope>NUCLEOTIDE SEQUENCE [LARGE SCALE GENOMIC DNA]</scope>
    <source>
        <strain evidence="1 2">CPCC 100088</strain>
    </source>
</reference>
<sequence length="169" mass="18422">MKLRVEGLRDLERNLKNIEKRGTQKAVLRRALKKAAEPMRKAAETNAPVDTGELEGSIKLGTKVVNEVGRSAYAATMKAGGTKSEAVGAMRAARRAAKASGATSFVELFMGPTKEAFHAKFVEFGTRHMAPDPFMRPAFDAEAENTIHRLGPILMAEIEKSIRRISARG</sequence>
<name>A0ABV1SG19_9RHOB</name>
<organism evidence="1 2">
    <name type="scientific">Thioclava kandeliae</name>
    <dbReference type="NCBI Taxonomy" id="3070818"/>
    <lineage>
        <taxon>Bacteria</taxon>
        <taxon>Pseudomonadati</taxon>
        <taxon>Pseudomonadota</taxon>
        <taxon>Alphaproteobacteria</taxon>
        <taxon>Rhodobacterales</taxon>
        <taxon>Paracoccaceae</taxon>
        <taxon>Thioclava</taxon>
    </lineage>
</organism>
<comment type="caution">
    <text evidence="1">The sequence shown here is derived from an EMBL/GenBank/DDBJ whole genome shotgun (WGS) entry which is preliminary data.</text>
</comment>
<evidence type="ECO:0000313" key="1">
    <source>
        <dbReference type="EMBL" id="MER5171591.1"/>
    </source>
</evidence>
<dbReference type="EMBL" id="JAYWLC010000004">
    <property type="protein sequence ID" value="MER5171591.1"/>
    <property type="molecule type" value="Genomic_DNA"/>
</dbReference>
<evidence type="ECO:0000313" key="2">
    <source>
        <dbReference type="Proteomes" id="UP001438953"/>
    </source>
</evidence>
<keyword evidence="2" id="KW-1185">Reference proteome</keyword>
<dbReference type="InterPro" id="IPR010064">
    <property type="entry name" value="HK97-gp10_tail"/>
</dbReference>
<gene>
    <name evidence="1" type="ORF">VSX56_07360</name>
</gene>
<dbReference type="Pfam" id="PF04883">
    <property type="entry name" value="HK97-gp10_like"/>
    <property type="match status" value="1"/>
</dbReference>
<reference evidence="1 2" key="1">
    <citation type="submission" date="2024-01" db="EMBL/GenBank/DDBJ databases">
        <authorList>
            <person name="Deng Y."/>
            <person name="Su J."/>
        </authorList>
    </citation>
    <scope>NUCLEOTIDE SEQUENCE [LARGE SCALE GENOMIC DNA]</scope>
    <source>
        <strain evidence="1 2">CPCC 100088</strain>
    </source>
</reference>
<dbReference type="RefSeq" id="WP_350936032.1">
    <property type="nucleotide sequence ID" value="NZ_JAYWLC010000004.1"/>
</dbReference>
<accession>A0ABV1SG19</accession>